<evidence type="ECO:0000256" key="1">
    <source>
        <dbReference type="ARBA" id="ARBA00004571"/>
    </source>
</evidence>
<dbReference type="PANTHER" id="PTHR30329">
    <property type="entry name" value="STATOR ELEMENT OF FLAGELLAR MOTOR COMPLEX"/>
    <property type="match status" value="1"/>
</dbReference>
<keyword evidence="13" id="KW-0969">Cilium</keyword>
<keyword evidence="9" id="KW-0998">Cell outer membrane</keyword>
<protein>
    <submittedName>
        <fullName evidence="13">Flagellar motor protein MotB</fullName>
    </submittedName>
</protein>
<keyword evidence="13" id="KW-0282">Flagellum</keyword>
<keyword evidence="6" id="KW-0406">Ion transport</keyword>
<evidence type="ECO:0000256" key="9">
    <source>
        <dbReference type="ARBA" id="ARBA00023237"/>
    </source>
</evidence>
<dbReference type="AlphaFoldDB" id="A0A2W4SQQ5"/>
<dbReference type="PROSITE" id="PS51123">
    <property type="entry name" value="OMPA_2"/>
    <property type="match status" value="1"/>
</dbReference>
<dbReference type="GO" id="GO:0009279">
    <property type="term" value="C:cell outer membrane"/>
    <property type="evidence" value="ECO:0007669"/>
    <property type="project" value="UniProtKB-SubCell"/>
</dbReference>
<reference evidence="13 14" key="1">
    <citation type="journal article" date="2018" name="Aquat. Microb. Ecol.">
        <title>Gammaproteobacterial methanotrophs dominate.</title>
        <authorList>
            <person name="Rissanen A.J."/>
            <person name="Saarenheimo J."/>
            <person name="Tiirola M."/>
            <person name="Peura S."/>
            <person name="Aalto S.L."/>
            <person name="Karvinen A."/>
            <person name="Nykanen H."/>
        </authorList>
    </citation>
    <scope>NUCLEOTIDE SEQUENCE [LARGE SCALE GENOMIC DNA]</scope>
    <source>
        <strain evidence="13">AMbin10</strain>
    </source>
</reference>
<evidence type="ECO:0000313" key="13">
    <source>
        <dbReference type="EMBL" id="PZN77500.1"/>
    </source>
</evidence>
<dbReference type="Gene3D" id="3.30.1330.60">
    <property type="entry name" value="OmpA-like domain"/>
    <property type="match status" value="1"/>
</dbReference>
<dbReference type="Proteomes" id="UP000249396">
    <property type="component" value="Unassembled WGS sequence"/>
</dbReference>
<dbReference type="SUPFAM" id="SSF103647">
    <property type="entry name" value="TSP type-3 repeat"/>
    <property type="match status" value="1"/>
</dbReference>
<feature type="domain" description="OmpA-like" evidence="12">
    <location>
        <begin position="274"/>
        <end position="392"/>
    </location>
</feature>
<dbReference type="InterPro" id="IPR006664">
    <property type="entry name" value="OMP_bac"/>
</dbReference>
<evidence type="ECO:0000256" key="7">
    <source>
        <dbReference type="ARBA" id="ARBA00023114"/>
    </source>
</evidence>
<dbReference type="InterPro" id="IPR011250">
    <property type="entry name" value="OMP/PagP_B-barrel"/>
</dbReference>
<dbReference type="GO" id="GO:0006811">
    <property type="term" value="P:monoatomic ion transport"/>
    <property type="evidence" value="ECO:0007669"/>
    <property type="project" value="UniProtKB-KW"/>
</dbReference>
<dbReference type="GO" id="GO:0005509">
    <property type="term" value="F:calcium ion binding"/>
    <property type="evidence" value="ECO:0007669"/>
    <property type="project" value="InterPro"/>
</dbReference>
<name>A0A2W4SQQ5_9GAMM</name>
<feature type="chain" id="PRO_5016012978" evidence="11">
    <location>
        <begin position="23"/>
        <end position="392"/>
    </location>
</feature>
<organism evidence="13 14">
    <name type="scientific">Candidatus Methylumidiphilus alinenensis</name>
    <dbReference type="NCBI Taxonomy" id="2202197"/>
    <lineage>
        <taxon>Bacteria</taxon>
        <taxon>Pseudomonadati</taxon>
        <taxon>Pseudomonadota</taxon>
        <taxon>Gammaproteobacteria</taxon>
        <taxon>Methylococcales</taxon>
        <taxon>Candidatus Methylumidiphilus</taxon>
    </lineage>
</organism>
<keyword evidence="8 10" id="KW-0472">Membrane</keyword>
<dbReference type="EMBL" id="QJPH01000334">
    <property type="protein sequence ID" value="PZN77500.1"/>
    <property type="molecule type" value="Genomic_DNA"/>
</dbReference>
<dbReference type="GO" id="GO:0015288">
    <property type="term" value="F:porin activity"/>
    <property type="evidence" value="ECO:0007669"/>
    <property type="project" value="UniProtKB-KW"/>
</dbReference>
<comment type="subcellular location">
    <subcellularLocation>
        <location evidence="1">Cell outer membrane</location>
        <topology evidence="1">Multi-pass membrane protein</topology>
    </subcellularLocation>
</comment>
<keyword evidence="7" id="KW-0626">Porin</keyword>
<dbReference type="InterPro" id="IPR050330">
    <property type="entry name" value="Bact_OuterMem_StrucFunc"/>
</dbReference>
<evidence type="ECO:0000256" key="5">
    <source>
        <dbReference type="ARBA" id="ARBA00022729"/>
    </source>
</evidence>
<proteinExistence type="predicted"/>
<evidence type="ECO:0000256" key="3">
    <source>
        <dbReference type="ARBA" id="ARBA00022452"/>
    </source>
</evidence>
<dbReference type="InterPro" id="IPR036737">
    <property type="entry name" value="OmpA-like_sf"/>
</dbReference>
<comment type="caution">
    <text evidence="13">The sequence shown here is derived from an EMBL/GenBank/DDBJ whole genome shotgun (WGS) entry which is preliminary data.</text>
</comment>
<evidence type="ECO:0000313" key="14">
    <source>
        <dbReference type="Proteomes" id="UP000249396"/>
    </source>
</evidence>
<evidence type="ECO:0000256" key="4">
    <source>
        <dbReference type="ARBA" id="ARBA00022692"/>
    </source>
</evidence>
<keyword evidence="2" id="KW-0813">Transport</keyword>
<gene>
    <name evidence="13" type="ORF">DM484_14515</name>
</gene>
<dbReference type="PRINTS" id="PR01021">
    <property type="entry name" value="OMPADOMAIN"/>
</dbReference>
<dbReference type="PANTHER" id="PTHR30329:SF21">
    <property type="entry name" value="LIPOPROTEIN YIAD-RELATED"/>
    <property type="match status" value="1"/>
</dbReference>
<evidence type="ECO:0000256" key="2">
    <source>
        <dbReference type="ARBA" id="ARBA00022448"/>
    </source>
</evidence>
<dbReference type="Pfam" id="PF00691">
    <property type="entry name" value="OmpA"/>
    <property type="match status" value="1"/>
</dbReference>
<sequence>MNRKHFFALALTGLAAFTTAQAADEFLDDRFYAAPFGTYVHGGGDRNSFDGWGGGLGIGKILNENFNVEVKGFWQSFSGRPNTVLGPANQDMSRYNADFTGGTIDVQYFFFRDAFSPYVVAGVGGMNTSLRFPGGTRNFIGSTTGNGNLPGGSTASFIFETGVGATYEVLDNFLLRADVRYRLDTSPSNAANDHFYGNVFNGNGFYNNRRPDVFNDLLVNVGFVVPFGDKPQRMAPVVAPVVADCSTRDSDHDGVNDCDDKCPGTAKGTKVDEYGCPIRIELKGVNFLFDSPELTETAKSILTKVAGDLSVYPLKKTIEVRGHASLEKVEQEAHNQRLSERRSQSVADYLKSKGVANKLVAKGFGTAYPVADNSTEAGRVKNRRVELVWIGE</sequence>
<feature type="signal peptide" evidence="11">
    <location>
        <begin position="1"/>
        <end position="22"/>
    </location>
</feature>
<dbReference type="CDD" id="cd07185">
    <property type="entry name" value="OmpA_C-like"/>
    <property type="match status" value="1"/>
</dbReference>
<evidence type="ECO:0000256" key="8">
    <source>
        <dbReference type="ARBA" id="ARBA00023136"/>
    </source>
</evidence>
<dbReference type="Gene3D" id="2.40.160.20">
    <property type="match status" value="1"/>
</dbReference>
<keyword evidence="13" id="KW-0966">Cell projection</keyword>
<evidence type="ECO:0000259" key="12">
    <source>
        <dbReference type="PROSITE" id="PS51123"/>
    </source>
</evidence>
<dbReference type="SUPFAM" id="SSF56925">
    <property type="entry name" value="OMPA-like"/>
    <property type="match status" value="1"/>
</dbReference>
<dbReference type="GO" id="GO:0046930">
    <property type="term" value="C:pore complex"/>
    <property type="evidence" value="ECO:0007669"/>
    <property type="project" value="UniProtKB-KW"/>
</dbReference>
<evidence type="ECO:0000256" key="10">
    <source>
        <dbReference type="PROSITE-ProRule" id="PRU00473"/>
    </source>
</evidence>
<keyword evidence="3" id="KW-1134">Transmembrane beta strand</keyword>
<evidence type="ECO:0000256" key="11">
    <source>
        <dbReference type="SAM" id="SignalP"/>
    </source>
</evidence>
<keyword evidence="5 11" id="KW-0732">Signal</keyword>
<evidence type="ECO:0000256" key="6">
    <source>
        <dbReference type="ARBA" id="ARBA00023065"/>
    </source>
</evidence>
<dbReference type="InterPro" id="IPR027385">
    <property type="entry name" value="Beta-barrel_OMP"/>
</dbReference>
<accession>A0A2W4SQQ5</accession>
<dbReference type="Pfam" id="PF13505">
    <property type="entry name" value="OMP_b-brl"/>
    <property type="match status" value="1"/>
</dbReference>
<dbReference type="InterPro" id="IPR028974">
    <property type="entry name" value="TSP_type-3_rpt"/>
</dbReference>
<dbReference type="InterPro" id="IPR006665">
    <property type="entry name" value="OmpA-like"/>
</dbReference>
<dbReference type="SUPFAM" id="SSF103088">
    <property type="entry name" value="OmpA-like"/>
    <property type="match status" value="1"/>
</dbReference>
<keyword evidence="4" id="KW-0812">Transmembrane</keyword>